<sequence length="397" mass="44447">MRKADAAVFLLVALEGSWEAAALIPVPDSPTETVTLPVREGLVTVNVDGQDVDLLLDSGYFDLNVLDGHWYERTYGAGACEERGSGCYFCPEENPCDFNGKEPITRPAFGGNTSMISIHRSGSLILGGHNVTDFEFAISRVEHVNKDSSVFGLFGISMVPQSPRYFGWAANITSVMKALLYRNVIARLSYTLRTDMRQSSSLVSGQLTLGDAIDESQRGKYISPKHIFDPVTDRALTAVWVWSMKLLDEEGRILTKNERLTHRHRSSYLSLLDTGANLILLPQPNVLQDIVSKLRMNLKKQGYTEEEIDRMWWTENGFIRVEERVVRFLPVLTFRLGDGDNAVRIKVPPKHYCVNMGENEVELRVMNASSALLGAPLFKAYSVHVDHTDHKIALLEN</sequence>
<organism evidence="3 4">
    <name type="scientific">Perkinsus olseni</name>
    <name type="common">Perkinsus atlanticus</name>
    <dbReference type="NCBI Taxonomy" id="32597"/>
    <lineage>
        <taxon>Eukaryota</taxon>
        <taxon>Sar</taxon>
        <taxon>Alveolata</taxon>
        <taxon>Perkinsozoa</taxon>
        <taxon>Perkinsea</taxon>
        <taxon>Perkinsida</taxon>
        <taxon>Perkinsidae</taxon>
        <taxon>Perkinsus</taxon>
    </lineage>
</organism>
<name>A0A7J6NGP1_PEROL</name>
<dbReference type="Gene3D" id="2.40.70.10">
    <property type="entry name" value="Acid Proteases"/>
    <property type="match status" value="1"/>
</dbReference>
<dbReference type="AlphaFoldDB" id="A0A7J6NGP1"/>
<feature type="signal peptide" evidence="1">
    <location>
        <begin position="1"/>
        <end position="22"/>
    </location>
</feature>
<dbReference type="PROSITE" id="PS51767">
    <property type="entry name" value="PEPTIDASE_A1"/>
    <property type="match status" value="1"/>
</dbReference>
<dbReference type="InterPro" id="IPR021109">
    <property type="entry name" value="Peptidase_aspartic_dom_sf"/>
</dbReference>
<proteinExistence type="predicted"/>
<evidence type="ECO:0000313" key="4">
    <source>
        <dbReference type="Proteomes" id="UP000541610"/>
    </source>
</evidence>
<dbReference type="Pfam" id="PF00026">
    <property type="entry name" value="Asp"/>
    <property type="match status" value="1"/>
</dbReference>
<keyword evidence="1" id="KW-0732">Signal</keyword>
<gene>
    <name evidence="3" type="ORF">FOZ60_009746</name>
</gene>
<comment type="caution">
    <text evidence="3">The sequence shown here is derived from an EMBL/GenBank/DDBJ whole genome shotgun (WGS) entry which is preliminary data.</text>
</comment>
<protein>
    <recommendedName>
        <fullName evidence="2">Peptidase A1 domain-containing protein</fullName>
    </recommendedName>
</protein>
<accession>A0A7J6NGP1</accession>
<dbReference type="InterPro" id="IPR033121">
    <property type="entry name" value="PEPTIDASE_A1"/>
</dbReference>
<reference evidence="3 4" key="1">
    <citation type="submission" date="2020-04" db="EMBL/GenBank/DDBJ databases">
        <title>Perkinsus olseni comparative genomics.</title>
        <authorList>
            <person name="Bogema D.R."/>
        </authorList>
    </citation>
    <scope>NUCLEOTIDE SEQUENCE [LARGE SCALE GENOMIC DNA]</scope>
    <source>
        <strain evidence="3">00978-12</strain>
    </source>
</reference>
<evidence type="ECO:0000259" key="2">
    <source>
        <dbReference type="PROSITE" id="PS51767"/>
    </source>
</evidence>
<feature type="chain" id="PRO_5029653367" description="Peptidase A1 domain-containing protein" evidence="1">
    <location>
        <begin position="23"/>
        <end position="397"/>
    </location>
</feature>
<dbReference type="SUPFAM" id="SSF50630">
    <property type="entry name" value="Acid proteases"/>
    <property type="match status" value="1"/>
</dbReference>
<evidence type="ECO:0000256" key="1">
    <source>
        <dbReference type="SAM" id="SignalP"/>
    </source>
</evidence>
<dbReference type="Proteomes" id="UP000541610">
    <property type="component" value="Unassembled WGS sequence"/>
</dbReference>
<dbReference type="EMBL" id="JABANP010000392">
    <property type="protein sequence ID" value="KAF4683033.1"/>
    <property type="molecule type" value="Genomic_DNA"/>
</dbReference>
<feature type="domain" description="Peptidase A1" evidence="2">
    <location>
        <begin position="39"/>
        <end position="395"/>
    </location>
</feature>
<evidence type="ECO:0000313" key="3">
    <source>
        <dbReference type="EMBL" id="KAF4683033.1"/>
    </source>
</evidence>